<dbReference type="OrthoDB" id="2732822at2759"/>
<dbReference type="AlphaFoldDB" id="A0A1X6N7R1"/>
<gene>
    <name evidence="1" type="ORF">POSPLADRAFT_1055162</name>
</gene>
<dbReference type="EMBL" id="KZ110594">
    <property type="protein sequence ID" value="OSX64542.1"/>
    <property type="molecule type" value="Genomic_DNA"/>
</dbReference>
<dbReference type="InterPro" id="IPR032675">
    <property type="entry name" value="LRR_dom_sf"/>
</dbReference>
<evidence type="ECO:0008006" key="3">
    <source>
        <dbReference type="Google" id="ProtNLM"/>
    </source>
</evidence>
<dbReference type="Proteomes" id="UP000194127">
    <property type="component" value="Unassembled WGS sequence"/>
</dbReference>
<organism evidence="1 2">
    <name type="scientific">Postia placenta MAD-698-R-SB12</name>
    <dbReference type="NCBI Taxonomy" id="670580"/>
    <lineage>
        <taxon>Eukaryota</taxon>
        <taxon>Fungi</taxon>
        <taxon>Dikarya</taxon>
        <taxon>Basidiomycota</taxon>
        <taxon>Agaricomycotina</taxon>
        <taxon>Agaricomycetes</taxon>
        <taxon>Polyporales</taxon>
        <taxon>Adustoporiaceae</taxon>
        <taxon>Rhodonia</taxon>
    </lineage>
</organism>
<protein>
    <recommendedName>
        <fullName evidence="3">F-box domain-containing protein</fullName>
    </recommendedName>
</protein>
<name>A0A1X6N7R1_9APHY</name>
<evidence type="ECO:0000313" key="1">
    <source>
        <dbReference type="EMBL" id="OSX64542.1"/>
    </source>
</evidence>
<accession>A0A1X6N7R1</accession>
<reference evidence="1 2" key="1">
    <citation type="submission" date="2017-04" db="EMBL/GenBank/DDBJ databases">
        <title>Genome Sequence of the Model Brown-Rot Fungus Postia placenta SB12.</title>
        <authorList>
            <consortium name="DOE Joint Genome Institute"/>
            <person name="Gaskell J."/>
            <person name="Kersten P."/>
            <person name="Larrondo L.F."/>
            <person name="Canessa P."/>
            <person name="Martinez D."/>
            <person name="Hibbett D."/>
            <person name="Schmoll M."/>
            <person name="Kubicek C.P."/>
            <person name="Martinez A.T."/>
            <person name="Yadav J."/>
            <person name="Master E."/>
            <person name="Magnuson J.K."/>
            <person name="James T."/>
            <person name="Yaver D."/>
            <person name="Berka R."/>
            <person name="Labutti K."/>
            <person name="Lipzen A."/>
            <person name="Aerts A."/>
            <person name="Barry K."/>
            <person name="Henrissat B."/>
            <person name="Blanchette R."/>
            <person name="Grigoriev I."/>
            <person name="Cullen D."/>
        </authorList>
    </citation>
    <scope>NUCLEOTIDE SEQUENCE [LARGE SCALE GENOMIC DNA]</scope>
    <source>
        <strain evidence="1 2">MAD-698-R-SB12</strain>
    </source>
</reference>
<dbReference type="RefSeq" id="XP_024341336.1">
    <property type="nucleotide sequence ID" value="XM_024480607.1"/>
</dbReference>
<proteinExistence type="predicted"/>
<dbReference type="GeneID" id="36325557"/>
<sequence length="378" mass="42694">MTLESEDVFSVLIPQEMYDLIIEQLSDNSSTLAACSLTCRAWEPSARLHLFRTLRVPEDTDSIANWTQRLQNAPHVARWVRELEVPTFVGIGQLVPSVFPGVRHITVGPAVVAKDRSRGDMSKCYKEDALSPRAISHIKTLSLKRMEITDIELVLLMSHASTLSSLALDNVTMFTIDPVRVRDLAPQMHGFLTTLNVQNASKNLVKRLLKIISPYQLRILQFPVGNIADAEQLYGILESPLSSLEEVTITIANRAQTDGKLEREVLCNHHLRALHIQIIYNWREFSWTHEHHLAALLLSKIHSSRVSKIEVTVQLSFYERNDLIAVNWKAIACSVAERTPCPPYFIVNVHNRINYPGWTKEAMSIVACDSSKTERGSL</sequence>
<keyword evidence="2" id="KW-1185">Reference proteome</keyword>
<dbReference type="Gene3D" id="3.80.10.10">
    <property type="entry name" value="Ribonuclease Inhibitor"/>
    <property type="match status" value="1"/>
</dbReference>
<evidence type="ECO:0000313" key="2">
    <source>
        <dbReference type="Proteomes" id="UP000194127"/>
    </source>
</evidence>